<protein>
    <submittedName>
        <fullName evidence="1">Uncharacterized protein</fullName>
    </submittedName>
</protein>
<dbReference type="AlphaFoldDB" id="A0A9P4YB91"/>
<proteinExistence type="predicted"/>
<gene>
    <name evidence="1" type="ORF">M406DRAFT_325621</name>
</gene>
<dbReference type="GeneID" id="63837136"/>
<organism evidence="1 2">
    <name type="scientific">Cryphonectria parasitica (strain ATCC 38755 / EP155)</name>
    <dbReference type="NCBI Taxonomy" id="660469"/>
    <lineage>
        <taxon>Eukaryota</taxon>
        <taxon>Fungi</taxon>
        <taxon>Dikarya</taxon>
        <taxon>Ascomycota</taxon>
        <taxon>Pezizomycotina</taxon>
        <taxon>Sordariomycetes</taxon>
        <taxon>Sordariomycetidae</taxon>
        <taxon>Diaporthales</taxon>
        <taxon>Cryphonectriaceae</taxon>
        <taxon>Cryphonectria-Endothia species complex</taxon>
        <taxon>Cryphonectria</taxon>
    </lineage>
</organism>
<evidence type="ECO:0000313" key="2">
    <source>
        <dbReference type="Proteomes" id="UP000803844"/>
    </source>
</evidence>
<sequence length="139" mass="15839">MLVTRGETGLLNERPNEYLDGMCSGLEDHPKSASLSFPPIEPESEFHGHAFVNIPVVQPIRGPCRTHPLLIFLHDGNFFLITALLRQTNPTWLQLYEFEAGTHTRAHYQRIGVVSLILRKIQDFKCLRDAVMDPMEAAW</sequence>
<dbReference type="RefSeq" id="XP_040781122.1">
    <property type="nucleotide sequence ID" value="XM_040920007.1"/>
</dbReference>
<evidence type="ECO:0000313" key="1">
    <source>
        <dbReference type="EMBL" id="KAF3770161.1"/>
    </source>
</evidence>
<name>A0A9P4YB91_CRYP1</name>
<comment type="caution">
    <text evidence="1">The sequence shown here is derived from an EMBL/GenBank/DDBJ whole genome shotgun (WGS) entry which is preliminary data.</text>
</comment>
<reference evidence="1" key="1">
    <citation type="journal article" date="2020" name="Phytopathology">
        <title>Genome sequence of the chestnut blight fungus Cryphonectria parasitica EP155: A fundamental resource for an archetypical invasive plant pathogen.</title>
        <authorList>
            <person name="Crouch J.A."/>
            <person name="Dawe A."/>
            <person name="Aerts A."/>
            <person name="Barry K."/>
            <person name="Churchill A.C.L."/>
            <person name="Grimwood J."/>
            <person name="Hillman B."/>
            <person name="Milgroom M.G."/>
            <person name="Pangilinan J."/>
            <person name="Smith M."/>
            <person name="Salamov A."/>
            <person name="Schmutz J."/>
            <person name="Yadav J."/>
            <person name="Grigoriev I.V."/>
            <person name="Nuss D."/>
        </authorList>
    </citation>
    <scope>NUCLEOTIDE SEQUENCE</scope>
    <source>
        <strain evidence="1">EP155</strain>
    </source>
</reference>
<keyword evidence="2" id="KW-1185">Reference proteome</keyword>
<accession>A0A9P4YB91</accession>
<dbReference type="EMBL" id="MU032344">
    <property type="protein sequence ID" value="KAF3770161.1"/>
    <property type="molecule type" value="Genomic_DNA"/>
</dbReference>
<dbReference type="Proteomes" id="UP000803844">
    <property type="component" value="Unassembled WGS sequence"/>
</dbReference>